<feature type="region of interest" description="Disordered" evidence="2">
    <location>
        <begin position="326"/>
        <end position="385"/>
    </location>
</feature>
<dbReference type="SUPFAM" id="SSF49879">
    <property type="entry name" value="SMAD/FHA domain"/>
    <property type="match status" value="1"/>
</dbReference>
<evidence type="ECO:0000256" key="1">
    <source>
        <dbReference type="ARBA" id="ARBA00022553"/>
    </source>
</evidence>
<dbReference type="RefSeq" id="WP_179204207.1">
    <property type="nucleotide sequence ID" value="NZ_FUHW01000011.1"/>
</dbReference>
<dbReference type="InterPro" id="IPR008984">
    <property type="entry name" value="SMAD_FHA_dom_sf"/>
</dbReference>
<feature type="compositionally biased region" description="Polar residues" evidence="2">
    <location>
        <begin position="374"/>
        <end position="385"/>
    </location>
</feature>
<reference evidence="4 5" key="1">
    <citation type="submission" date="2017-02" db="EMBL/GenBank/DDBJ databases">
        <authorList>
            <person name="Peterson S.W."/>
        </authorList>
    </citation>
    <scope>NUCLEOTIDE SEQUENCE [LARGE SCALE GENOMIC DNA]</scope>
    <source>
        <strain evidence="4 5">B Ar 00.02</strain>
    </source>
</reference>
<organism evidence="4 5">
    <name type="scientific">Arthrobacter rhombi</name>
    <dbReference type="NCBI Taxonomy" id="71253"/>
    <lineage>
        <taxon>Bacteria</taxon>
        <taxon>Bacillati</taxon>
        <taxon>Actinomycetota</taxon>
        <taxon>Actinomycetes</taxon>
        <taxon>Micrococcales</taxon>
        <taxon>Micrococcaceae</taxon>
        <taxon>Arthrobacter</taxon>
    </lineage>
</organism>
<dbReference type="AlphaFoldDB" id="A0A1R4F526"/>
<dbReference type="InterPro" id="IPR000253">
    <property type="entry name" value="FHA_dom"/>
</dbReference>
<feature type="region of interest" description="Disordered" evidence="2">
    <location>
        <begin position="184"/>
        <end position="272"/>
    </location>
</feature>
<dbReference type="PROSITE" id="PS50006">
    <property type="entry name" value="FHA_DOMAIN"/>
    <property type="match status" value="1"/>
</dbReference>
<feature type="compositionally biased region" description="Low complexity" evidence="2">
    <location>
        <begin position="184"/>
        <end position="200"/>
    </location>
</feature>
<proteinExistence type="predicted"/>
<feature type="domain" description="FHA" evidence="3">
    <location>
        <begin position="446"/>
        <end position="507"/>
    </location>
</feature>
<evidence type="ECO:0000313" key="5">
    <source>
        <dbReference type="Proteomes" id="UP000195913"/>
    </source>
</evidence>
<sequence>MRMSYLPGPWWALVRHGHLVLLPEDTDPEHLERLWQALEGEPGVESLLSAVLSARGLALTGMAPFGIISLESDVHTILRGPVSMSAEGRELSTHVNGLGVTTWMERRIPNQESLSLALDDVLRQHDDGDQPWLPIVEGIVPFGRLRVELPTDGPGTIEPLSAPQPETQASATATADLDVGAVAEPEAASEMSAAEPAATELPQMPAEADEEFVSAEEADESHTVLSRATREPSPEPGAEPKDEVAQAPAEKQVAEAAPQEPRAEEPEAAERVSDDTIAGLHGEEEQPDPEALIDAVPWLAAARAQAHPEARGNQKVAAADAGAEDLPTITSAPGRPEPTPTQAPVADLEGTATPSWGDHDGNTVMRGDLPTEAIPTTSRSPGTEQPMTGPLVLGRLCAEGHANPPTSSTCGLCEATLNDDPTDVARPALGRMVISDGEIVELDRPAVIGRQPTVSRSASESMPRVVQVKSPSGDISRSHLEVRLEGWHVMLVDLKATNGTLLVRQNMPPRRLGQGEKLMLLDGDIADLGDGVSLRFEGLL</sequence>
<evidence type="ECO:0000259" key="3">
    <source>
        <dbReference type="PROSITE" id="PS50006"/>
    </source>
</evidence>
<feature type="compositionally biased region" description="Basic and acidic residues" evidence="2">
    <location>
        <begin position="228"/>
        <end position="244"/>
    </location>
</feature>
<dbReference type="Gene3D" id="2.60.200.20">
    <property type="match status" value="1"/>
</dbReference>
<accession>A0A1R4F526</accession>
<evidence type="ECO:0000256" key="2">
    <source>
        <dbReference type="SAM" id="MobiDB-lite"/>
    </source>
</evidence>
<dbReference type="Proteomes" id="UP000195913">
    <property type="component" value="Unassembled WGS sequence"/>
</dbReference>
<feature type="compositionally biased region" description="Basic and acidic residues" evidence="2">
    <location>
        <begin position="261"/>
        <end position="272"/>
    </location>
</feature>
<feature type="compositionally biased region" description="Acidic residues" evidence="2">
    <location>
        <begin position="207"/>
        <end position="219"/>
    </location>
</feature>
<dbReference type="EMBL" id="FUHW01000011">
    <property type="protein sequence ID" value="SJM50996.1"/>
    <property type="molecule type" value="Genomic_DNA"/>
</dbReference>
<name>A0A1R4F526_9MICC</name>
<feature type="region of interest" description="Disordered" evidence="2">
    <location>
        <begin position="150"/>
        <end position="171"/>
    </location>
</feature>
<evidence type="ECO:0000313" key="4">
    <source>
        <dbReference type="EMBL" id="SJM50996.1"/>
    </source>
</evidence>
<protein>
    <submittedName>
        <fullName evidence="4">FHA domain containing protein</fullName>
    </submittedName>
</protein>
<dbReference type="Pfam" id="PF00498">
    <property type="entry name" value="FHA"/>
    <property type="match status" value="1"/>
</dbReference>
<dbReference type="CDD" id="cd00060">
    <property type="entry name" value="FHA"/>
    <property type="match status" value="1"/>
</dbReference>
<keyword evidence="5" id="KW-1185">Reference proteome</keyword>
<keyword evidence="1" id="KW-0597">Phosphoprotein</keyword>
<gene>
    <name evidence="4" type="ORF">FM101_02315</name>
</gene>